<keyword evidence="2" id="KW-1185">Reference proteome</keyword>
<dbReference type="RefSeq" id="WP_282715899.1">
    <property type="nucleotide sequence ID" value="NZ_JASCRZ010000002.1"/>
</dbReference>
<comment type="caution">
    <text evidence="1">The sequence shown here is derived from an EMBL/GenBank/DDBJ whole genome shotgun (WGS) entry which is preliminary data.</text>
</comment>
<evidence type="ECO:0000313" key="1">
    <source>
        <dbReference type="EMBL" id="MDI5894404.1"/>
    </source>
</evidence>
<protein>
    <submittedName>
        <fullName evidence="1">Uncharacterized protein</fullName>
    </submittedName>
</protein>
<gene>
    <name evidence="1" type="ORF">QLS65_05840</name>
</gene>
<sequence length="98" mass="10558">MITVIPNQSLFDIAVQEDGSVLVAFDRAFANGLSITAELFPKQKLVATNSSYRNNEVANYFKGKKQMIATGFNIADGQSIIPTLGIGTMRIGTTFIVG</sequence>
<evidence type="ECO:0000313" key="2">
    <source>
        <dbReference type="Proteomes" id="UP001243403"/>
    </source>
</evidence>
<reference evidence="1 2" key="1">
    <citation type="submission" date="2023-04" db="EMBL/GenBank/DDBJ databases">
        <title>Two novel species of Flavobacterium.</title>
        <authorList>
            <person name="Liu Q."/>
            <person name="Xin Y.-H."/>
        </authorList>
    </citation>
    <scope>NUCLEOTIDE SEQUENCE [LARGE SCALE GENOMIC DNA]</scope>
    <source>
        <strain evidence="1 2">LB1P51</strain>
    </source>
</reference>
<dbReference type="EMBL" id="JASCRZ010000002">
    <property type="protein sequence ID" value="MDI5894404.1"/>
    <property type="molecule type" value="Genomic_DNA"/>
</dbReference>
<organism evidence="1 2">
    <name type="scientific">Flavobacterium algoritolerans</name>
    <dbReference type="NCBI Taxonomy" id="3041254"/>
    <lineage>
        <taxon>Bacteria</taxon>
        <taxon>Pseudomonadati</taxon>
        <taxon>Bacteroidota</taxon>
        <taxon>Flavobacteriia</taxon>
        <taxon>Flavobacteriales</taxon>
        <taxon>Flavobacteriaceae</taxon>
        <taxon>Flavobacterium</taxon>
    </lineage>
</organism>
<name>A0ABT6V848_9FLAO</name>
<proteinExistence type="predicted"/>
<accession>A0ABT6V848</accession>
<dbReference type="Proteomes" id="UP001243403">
    <property type="component" value="Unassembled WGS sequence"/>
</dbReference>